<dbReference type="InterPro" id="IPR033907">
    <property type="entry name" value="Endolysin_autolysin"/>
</dbReference>
<dbReference type="InterPro" id="IPR036366">
    <property type="entry name" value="PGBDSf"/>
</dbReference>
<dbReference type="GO" id="GO:0009253">
    <property type="term" value="P:peptidoglycan catabolic process"/>
    <property type="evidence" value="ECO:0007669"/>
    <property type="project" value="InterPro"/>
</dbReference>
<dbReference type="Pfam" id="PF00959">
    <property type="entry name" value="Phage_lysozyme"/>
    <property type="match status" value="1"/>
</dbReference>
<dbReference type="CDD" id="cd00737">
    <property type="entry name" value="lyz_endolysin_autolysin"/>
    <property type="match status" value="1"/>
</dbReference>
<organism evidence="6 7">
    <name type="scientific">Clostridium botulinum</name>
    <dbReference type="NCBI Taxonomy" id="1491"/>
    <lineage>
        <taxon>Bacteria</taxon>
        <taxon>Bacillati</taxon>
        <taxon>Bacillota</taxon>
        <taxon>Clostridia</taxon>
        <taxon>Eubacteriales</taxon>
        <taxon>Clostridiaceae</taxon>
        <taxon>Clostridium</taxon>
    </lineage>
</organism>
<dbReference type="InterPro" id="IPR002477">
    <property type="entry name" value="Peptidoglycan-bd-like"/>
</dbReference>
<name>A0A6M0STR5_CLOBO</name>
<dbReference type="InterPro" id="IPR023347">
    <property type="entry name" value="Lysozyme_dom_sf"/>
</dbReference>
<keyword evidence="1 4" id="KW-0929">Antimicrobial</keyword>
<sequence length="287" mass="32407">MLLKKGSQGRNVKLLQNNLKILGYDPYSSDGLFGLNTYNALVSYQKDNNLIPDGIAGDETINKIINDIKEIQKALCSKGYDLVSDGLTGINTFNALLEFQKSNNISVDGIIGPITRSKLFSCEIESTSTNTNFDISDNGINFIADYEKFYEAAYRGLDYQNETIGYGHVIKSSENFTTLTEKEAKALLKKDLESFVYLVNDMIQGLSINQHQFDSLISFSYNCGANALKTSTLLKDIRKGAELDTIKSDFCMWCICNGEKSLGLWRRRIDEFDIFAFGDYKRKYRNF</sequence>
<proteinExistence type="inferred from homology"/>
<dbReference type="InterPro" id="IPR051018">
    <property type="entry name" value="Bacteriophage_GH24"/>
</dbReference>
<comment type="catalytic activity">
    <reaction evidence="4">
        <text>Hydrolysis of (1-&gt;4)-beta-linkages between N-acetylmuramic acid and N-acetyl-D-glucosamine residues in a peptidoglycan and between N-acetyl-D-glucosamine residues in chitodextrins.</text>
        <dbReference type="EC" id="3.2.1.17"/>
    </reaction>
</comment>
<evidence type="ECO:0000313" key="7">
    <source>
        <dbReference type="Proteomes" id="UP000472355"/>
    </source>
</evidence>
<dbReference type="Gene3D" id="1.10.101.10">
    <property type="entry name" value="PGBD-like superfamily/PGBD"/>
    <property type="match status" value="2"/>
</dbReference>
<evidence type="ECO:0000256" key="1">
    <source>
        <dbReference type="ARBA" id="ARBA00022529"/>
    </source>
</evidence>
<evidence type="ECO:0000256" key="2">
    <source>
        <dbReference type="ARBA" id="ARBA00022638"/>
    </source>
</evidence>
<comment type="caution">
    <text evidence="6">The sequence shown here is derived from an EMBL/GenBank/DDBJ whole genome shotgun (WGS) entry which is preliminary data.</text>
</comment>
<feature type="domain" description="Peptidoglycan binding-like" evidence="5">
    <location>
        <begin position="66"/>
        <end position="119"/>
    </location>
</feature>
<evidence type="ECO:0000256" key="4">
    <source>
        <dbReference type="RuleBase" id="RU003788"/>
    </source>
</evidence>
<keyword evidence="3" id="KW-1035">Host cytoplasm</keyword>
<dbReference type="Proteomes" id="UP000472355">
    <property type="component" value="Unassembled WGS sequence"/>
</dbReference>
<accession>A0A6M0STR5</accession>
<dbReference type="GO" id="GO:0016998">
    <property type="term" value="P:cell wall macromolecule catabolic process"/>
    <property type="evidence" value="ECO:0007669"/>
    <property type="project" value="InterPro"/>
</dbReference>
<evidence type="ECO:0000259" key="5">
    <source>
        <dbReference type="Pfam" id="PF01471"/>
    </source>
</evidence>
<dbReference type="Pfam" id="PF01471">
    <property type="entry name" value="PG_binding_1"/>
    <property type="match status" value="2"/>
</dbReference>
<dbReference type="InterPro" id="IPR023346">
    <property type="entry name" value="Lysozyme-like_dom_sf"/>
</dbReference>
<evidence type="ECO:0000313" key="6">
    <source>
        <dbReference type="EMBL" id="NFA43764.1"/>
    </source>
</evidence>
<comment type="similarity">
    <text evidence="4">Belongs to the glycosyl hydrolase 24 family.</text>
</comment>
<dbReference type="Gene3D" id="1.10.530.40">
    <property type="match status" value="1"/>
</dbReference>
<dbReference type="InterPro" id="IPR002196">
    <property type="entry name" value="Glyco_hydro_24"/>
</dbReference>
<dbReference type="GO" id="GO:0031640">
    <property type="term" value="P:killing of cells of another organism"/>
    <property type="evidence" value="ECO:0007669"/>
    <property type="project" value="UniProtKB-KW"/>
</dbReference>
<protein>
    <recommendedName>
        <fullName evidence="4">Lysozyme</fullName>
        <ecNumber evidence="4">3.2.1.17</ecNumber>
    </recommendedName>
</protein>
<gene>
    <name evidence="6" type="ORF">EXM65_14630</name>
</gene>
<keyword evidence="4" id="KW-0378">Hydrolase</keyword>
<dbReference type="PANTHER" id="PTHR38107">
    <property type="match status" value="1"/>
</dbReference>
<reference evidence="6 7" key="1">
    <citation type="submission" date="2019-02" db="EMBL/GenBank/DDBJ databases">
        <title>Genome sequencing of Clostridium botulinum clinical isolates.</title>
        <authorList>
            <person name="Brunt J."/>
            <person name="Van Vliet A.H.M."/>
            <person name="Stringer S.C."/>
            <person name="Grant K.A."/>
            <person name="Carter A.C."/>
            <person name="Peck M.W."/>
        </authorList>
    </citation>
    <scope>NUCLEOTIDE SEQUENCE [LARGE SCALE GENOMIC DNA]</scope>
    <source>
        <strain evidence="6 7">H113700579</strain>
    </source>
</reference>
<dbReference type="SUPFAM" id="SSF47090">
    <property type="entry name" value="PGBD-like"/>
    <property type="match status" value="2"/>
</dbReference>
<evidence type="ECO:0000256" key="3">
    <source>
        <dbReference type="ARBA" id="ARBA00023200"/>
    </source>
</evidence>
<feature type="domain" description="Peptidoglycan binding-like" evidence="5">
    <location>
        <begin position="9"/>
        <end position="63"/>
    </location>
</feature>
<dbReference type="AlphaFoldDB" id="A0A6M0STR5"/>
<dbReference type="EC" id="3.2.1.17" evidence="4"/>
<dbReference type="SUPFAM" id="SSF53955">
    <property type="entry name" value="Lysozyme-like"/>
    <property type="match status" value="1"/>
</dbReference>
<dbReference type="InterPro" id="IPR036365">
    <property type="entry name" value="PGBD-like_sf"/>
</dbReference>
<dbReference type="EMBL" id="SGKU01000048">
    <property type="protein sequence ID" value="NFA43764.1"/>
    <property type="molecule type" value="Genomic_DNA"/>
</dbReference>
<keyword evidence="2 4" id="KW-0081">Bacteriolytic enzyme</keyword>
<keyword evidence="4" id="KW-0326">Glycosidase</keyword>
<dbReference type="GO" id="GO:0042742">
    <property type="term" value="P:defense response to bacterium"/>
    <property type="evidence" value="ECO:0007669"/>
    <property type="project" value="UniProtKB-KW"/>
</dbReference>
<dbReference type="PANTHER" id="PTHR38107:SF3">
    <property type="entry name" value="LYSOZYME RRRD-RELATED"/>
    <property type="match status" value="1"/>
</dbReference>
<dbReference type="GO" id="GO:0003796">
    <property type="term" value="F:lysozyme activity"/>
    <property type="evidence" value="ECO:0007669"/>
    <property type="project" value="UniProtKB-EC"/>
</dbReference>